<keyword evidence="3" id="KW-0812">Transmembrane</keyword>
<name>A0A061FJT0_THECC</name>
<evidence type="ECO:0000313" key="8">
    <source>
        <dbReference type="Proteomes" id="UP000026915"/>
    </source>
</evidence>
<gene>
    <name evidence="7" type="ORF">TCM_036496</name>
</gene>
<evidence type="ECO:0000256" key="3">
    <source>
        <dbReference type="ARBA" id="ARBA00022692"/>
    </source>
</evidence>
<dbReference type="Pfam" id="PF00854">
    <property type="entry name" value="PTR2"/>
    <property type="match status" value="1"/>
</dbReference>
<dbReference type="Proteomes" id="UP000026915">
    <property type="component" value="Chromosome 8"/>
</dbReference>
<keyword evidence="5" id="KW-0472">Membrane</keyword>
<comment type="similarity">
    <text evidence="2">Belongs to the major facilitator superfamily. Proton-dependent oligopeptide transporter (POT/PTR) (TC 2.A.17) family.</text>
</comment>
<dbReference type="InParanoid" id="A0A061FJT0"/>
<dbReference type="HOGENOM" id="CLU_2854199_0_0_1"/>
<dbReference type="Gene3D" id="1.20.1250.20">
    <property type="entry name" value="MFS general substrate transporter like domains"/>
    <property type="match status" value="1"/>
</dbReference>
<evidence type="ECO:0000256" key="1">
    <source>
        <dbReference type="ARBA" id="ARBA00004141"/>
    </source>
</evidence>
<feature type="signal peptide" evidence="6">
    <location>
        <begin position="1"/>
        <end position="24"/>
    </location>
</feature>
<dbReference type="PANTHER" id="PTHR11654">
    <property type="entry name" value="OLIGOPEPTIDE TRANSPORTER-RELATED"/>
    <property type="match status" value="1"/>
</dbReference>
<dbReference type="STRING" id="3641.A0A061FJT0"/>
<accession>A0A061FJT0</accession>
<sequence length="65" mass="7165">MLQRIGTRMLLSATSMAIAALVEMQRLQAAQDYGLVEKPNVTVPISVSWLVPQYVLFGLADVVEM</sequence>
<evidence type="ECO:0000256" key="6">
    <source>
        <dbReference type="SAM" id="SignalP"/>
    </source>
</evidence>
<keyword evidence="8" id="KW-1185">Reference proteome</keyword>
<dbReference type="InterPro" id="IPR000109">
    <property type="entry name" value="POT_fam"/>
</dbReference>
<dbReference type="AlphaFoldDB" id="A0A061FJT0"/>
<dbReference type="GO" id="GO:0016020">
    <property type="term" value="C:membrane"/>
    <property type="evidence" value="ECO:0007669"/>
    <property type="project" value="UniProtKB-SubCell"/>
</dbReference>
<evidence type="ECO:0000256" key="4">
    <source>
        <dbReference type="ARBA" id="ARBA00022989"/>
    </source>
</evidence>
<feature type="chain" id="PRO_5001598337" evidence="6">
    <location>
        <begin position="25"/>
        <end position="65"/>
    </location>
</feature>
<dbReference type="eggNOG" id="KOG1237">
    <property type="taxonomic scope" value="Eukaryota"/>
</dbReference>
<dbReference type="EMBL" id="CM001886">
    <property type="protein sequence ID" value="EOY17336.1"/>
    <property type="molecule type" value="Genomic_DNA"/>
</dbReference>
<dbReference type="InterPro" id="IPR036259">
    <property type="entry name" value="MFS_trans_sf"/>
</dbReference>
<organism evidence="7 8">
    <name type="scientific">Theobroma cacao</name>
    <name type="common">Cacao</name>
    <name type="synonym">Cocoa</name>
    <dbReference type="NCBI Taxonomy" id="3641"/>
    <lineage>
        <taxon>Eukaryota</taxon>
        <taxon>Viridiplantae</taxon>
        <taxon>Streptophyta</taxon>
        <taxon>Embryophyta</taxon>
        <taxon>Tracheophyta</taxon>
        <taxon>Spermatophyta</taxon>
        <taxon>Magnoliopsida</taxon>
        <taxon>eudicotyledons</taxon>
        <taxon>Gunneridae</taxon>
        <taxon>Pentapetalae</taxon>
        <taxon>rosids</taxon>
        <taxon>malvids</taxon>
        <taxon>Malvales</taxon>
        <taxon>Malvaceae</taxon>
        <taxon>Byttnerioideae</taxon>
        <taxon>Theobroma</taxon>
    </lineage>
</organism>
<dbReference type="Gramene" id="EOY17336">
    <property type="protein sequence ID" value="EOY17336"/>
    <property type="gene ID" value="TCM_036496"/>
</dbReference>
<comment type="subcellular location">
    <subcellularLocation>
        <location evidence="1">Membrane</location>
        <topology evidence="1">Multi-pass membrane protein</topology>
    </subcellularLocation>
</comment>
<dbReference type="OMA" id="DTGLMDR"/>
<reference evidence="7 8" key="1">
    <citation type="journal article" date="2013" name="Genome Biol.">
        <title>The genome sequence of the most widely cultivated cacao type and its use to identify candidate genes regulating pod color.</title>
        <authorList>
            <person name="Motamayor J.C."/>
            <person name="Mockaitis K."/>
            <person name="Schmutz J."/>
            <person name="Haiminen N."/>
            <person name="Iii D.L."/>
            <person name="Cornejo O."/>
            <person name="Findley S.D."/>
            <person name="Zheng P."/>
            <person name="Utro F."/>
            <person name="Royaert S."/>
            <person name="Saski C."/>
            <person name="Jenkins J."/>
            <person name="Podicheti R."/>
            <person name="Zhao M."/>
            <person name="Scheffler B.E."/>
            <person name="Stack J.C."/>
            <person name="Feltus F.A."/>
            <person name="Mustiga G.M."/>
            <person name="Amores F."/>
            <person name="Phillips W."/>
            <person name="Marelli J.P."/>
            <person name="May G.D."/>
            <person name="Shapiro H."/>
            <person name="Ma J."/>
            <person name="Bustamante C.D."/>
            <person name="Schnell R.J."/>
            <person name="Main D."/>
            <person name="Gilbert D."/>
            <person name="Parida L."/>
            <person name="Kuhn D.N."/>
        </authorList>
    </citation>
    <scope>NUCLEOTIDE SEQUENCE [LARGE SCALE GENOMIC DNA]</scope>
    <source>
        <strain evidence="8">cv. Matina 1-6</strain>
    </source>
</reference>
<dbReference type="GO" id="GO:0022857">
    <property type="term" value="F:transmembrane transporter activity"/>
    <property type="evidence" value="ECO:0007669"/>
    <property type="project" value="InterPro"/>
</dbReference>
<proteinExistence type="inferred from homology"/>
<keyword evidence="4" id="KW-1133">Transmembrane helix</keyword>
<evidence type="ECO:0000313" key="7">
    <source>
        <dbReference type="EMBL" id="EOY17336.1"/>
    </source>
</evidence>
<protein>
    <submittedName>
        <fullName evidence="7">Uncharacterized protein</fullName>
    </submittedName>
</protein>
<keyword evidence="6" id="KW-0732">Signal</keyword>
<evidence type="ECO:0000256" key="5">
    <source>
        <dbReference type="ARBA" id="ARBA00023136"/>
    </source>
</evidence>
<evidence type="ECO:0000256" key="2">
    <source>
        <dbReference type="ARBA" id="ARBA00005982"/>
    </source>
</evidence>